<gene>
    <name evidence="2" type="ORF">BCR35DRAFT_302525</name>
</gene>
<keyword evidence="3" id="KW-1185">Reference proteome</keyword>
<evidence type="ECO:0000313" key="2">
    <source>
        <dbReference type="EMBL" id="ORY85932.1"/>
    </source>
</evidence>
<evidence type="ECO:0008006" key="4">
    <source>
        <dbReference type="Google" id="ProtNLM"/>
    </source>
</evidence>
<dbReference type="InParanoid" id="A0A1Y2FPK8"/>
<proteinExistence type="predicted"/>
<dbReference type="Proteomes" id="UP000193467">
    <property type="component" value="Unassembled WGS sequence"/>
</dbReference>
<dbReference type="AlphaFoldDB" id="A0A1Y2FPK8"/>
<dbReference type="STRING" id="106004.A0A1Y2FPK8"/>
<dbReference type="OrthoDB" id="2612513at2759"/>
<comment type="caution">
    <text evidence="2">The sequence shown here is derived from an EMBL/GenBank/DDBJ whole genome shotgun (WGS) entry which is preliminary data.</text>
</comment>
<feature type="compositionally biased region" description="Low complexity" evidence="1">
    <location>
        <begin position="1"/>
        <end position="20"/>
    </location>
</feature>
<dbReference type="EMBL" id="MCGR01000015">
    <property type="protein sequence ID" value="ORY85932.1"/>
    <property type="molecule type" value="Genomic_DNA"/>
</dbReference>
<name>A0A1Y2FPK8_9BASI</name>
<protein>
    <recommendedName>
        <fullName evidence="4">Tubby C-terminal-like domain-containing protein</fullName>
    </recommendedName>
</protein>
<reference evidence="2 3" key="1">
    <citation type="submission" date="2016-07" db="EMBL/GenBank/DDBJ databases">
        <title>Pervasive Adenine N6-methylation of Active Genes in Fungi.</title>
        <authorList>
            <consortium name="DOE Joint Genome Institute"/>
            <person name="Mondo S.J."/>
            <person name="Dannebaum R.O."/>
            <person name="Kuo R.C."/>
            <person name="Labutti K."/>
            <person name="Haridas S."/>
            <person name="Kuo A."/>
            <person name="Salamov A."/>
            <person name="Ahrendt S.R."/>
            <person name="Lipzen A."/>
            <person name="Sullivan W."/>
            <person name="Andreopoulos W.B."/>
            <person name="Clum A."/>
            <person name="Lindquist E."/>
            <person name="Daum C."/>
            <person name="Ramamoorthy G.K."/>
            <person name="Gryganskyi A."/>
            <person name="Culley D."/>
            <person name="Magnuson J.K."/>
            <person name="James T.Y."/>
            <person name="O'Malley M.A."/>
            <person name="Stajich J.E."/>
            <person name="Spatafora J.W."/>
            <person name="Visel A."/>
            <person name="Grigoriev I.V."/>
        </authorList>
    </citation>
    <scope>NUCLEOTIDE SEQUENCE [LARGE SCALE GENOMIC DNA]</scope>
    <source>
        <strain evidence="2 3">62-1032</strain>
    </source>
</reference>
<feature type="region of interest" description="Disordered" evidence="1">
    <location>
        <begin position="1"/>
        <end position="62"/>
    </location>
</feature>
<evidence type="ECO:0000256" key="1">
    <source>
        <dbReference type="SAM" id="MobiDB-lite"/>
    </source>
</evidence>
<evidence type="ECO:0000313" key="3">
    <source>
        <dbReference type="Proteomes" id="UP000193467"/>
    </source>
</evidence>
<sequence length="249" mass="27652">MDSKQAPPAYNAAPPSYAQNDVPSANGVNYSDDKKEPGYGQSQLVEPPTGPAASGSGAVEESTIPGGIRFHVYKDGRWKTNDIVTAEDKKTQLYYLDFPVKWSGKWDLTLHRGSKEGPPIAKITKSGLRNTKTLTFTETGREIILEKTKKLSMTQRHQMVVDSVPWEWKLDGTFSMNWTLRRPVPDSSEPQVVARWQDSSFAVKKDGKLVVNGEFASDQPMMDIIIASSLAIQEWYNEIVNTTTVVAVT</sequence>
<accession>A0A1Y2FPK8</accession>
<organism evidence="2 3">
    <name type="scientific">Leucosporidium creatinivorum</name>
    <dbReference type="NCBI Taxonomy" id="106004"/>
    <lineage>
        <taxon>Eukaryota</taxon>
        <taxon>Fungi</taxon>
        <taxon>Dikarya</taxon>
        <taxon>Basidiomycota</taxon>
        <taxon>Pucciniomycotina</taxon>
        <taxon>Microbotryomycetes</taxon>
        <taxon>Leucosporidiales</taxon>
        <taxon>Leucosporidium</taxon>
    </lineage>
</organism>